<organism evidence="3 4">
    <name type="scientific">Puccinia triticina</name>
    <dbReference type="NCBI Taxonomy" id="208348"/>
    <lineage>
        <taxon>Eukaryota</taxon>
        <taxon>Fungi</taxon>
        <taxon>Dikarya</taxon>
        <taxon>Basidiomycota</taxon>
        <taxon>Pucciniomycotina</taxon>
        <taxon>Pucciniomycetes</taxon>
        <taxon>Pucciniales</taxon>
        <taxon>Pucciniaceae</taxon>
        <taxon>Puccinia</taxon>
    </lineage>
</organism>
<sequence>MKWNQCFFLGFAVTVTPTRATDQLQYAVRKVLDPPIDLSLKLNSYDDQIHPEPADGYIKPQEYDFMSLSTQSSGRGKSLKTNEGFKIYYPKDHVEASESHHRNGFLDLSLANSHSESQMASNVQLEKRTRPQIDGSGNQSHPAARPGDESKSKPYGSFLKSSGHVSIQSRLEPLRPEEIYTAQDFVSRIGQDHGTSSVTRKIASVIPEPERKAVSKACNLRNNAPFETIEPYQPQFRAMPSKAQKAEEILDYCTEMANALKCIQEFSQYLESPREFKEVRKIWTEKLGPIPVHVREYKDQTMVWHLIEIWLEAENPTLWLKSKNANDSKLHNNLKRFINNIFFYGIEGLTKQAQKIIQTHHL</sequence>
<evidence type="ECO:0000256" key="2">
    <source>
        <dbReference type="SAM" id="SignalP"/>
    </source>
</evidence>
<dbReference type="RefSeq" id="XP_053022896.1">
    <property type="nucleotide sequence ID" value="XM_053171654.1"/>
</dbReference>
<name>A0ABY7CT82_9BASI</name>
<feature type="signal peptide" evidence="2">
    <location>
        <begin position="1"/>
        <end position="20"/>
    </location>
</feature>
<accession>A0ABY7CT82</accession>
<dbReference type="GeneID" id="77812549"/>
<proteinExistence type="predicted"/>
<evidence type="ECO:0000256" key="1">
    <source>
        <dbReference type="SAM" id="MobiDB-lite"/>
    </source>
</evidence>
<keyword evidence="4" id="KW-1185">Reference proteome</keyword>
<dbReference type="Proteomes" id="UP001164743">
    <property type="component" value="Chromosome 8A"/>
</dbReference>
<gene>
    <name evidence="3" type="ORF">PtA15_8A245</name>
</gene>
<evidence type="ECO:0008006" key="5">
    <source>
        <dbReference type="Google" id="ProtNLM"/>
    </source>
</evidence>
<reference evidence="3" key="1">
    <citation type="submission" date="2022-10" db="EMBL/GenBank/DDBJ databases">
        <title>Puccinia triticina Genome sequencing and assembly.</title>
        <authorList>
            <person name="Li C."/>
        </authorList>
    </citation>
    <scope>NUCLEOTIDE SEQUENCE</scope>
    <source>
        <strain evidence="3">Pt15</strain>
    </source>
</reference>
<evidence type="ECO:0000313" key="3">
    <source>
        <dbReference type="EMBL" id="WAQ87341.1"/>
    </source>
</evidence>
<feature type="chain" id="PRO_5046722587" description="Ras-GEF domain-containing protein" evidence="2">
    <location>
        <begin position="21"/>
        <end position="362"/>
    </location>
</feature>
<dbReference type="EMBL" id="CP110428">
    <property type="protein sequence ID" value="WAQ87341.1"/>
    <property type="molecule type" value="Genomic_DNA"/>
</dbReference>
<feature type="region of interest" description="Disordered" evidence="1">
    <location>
        <begin position="116"/>
        <end position="160"/>
    </location>
</feature>
<protein>
    <recommendedName>
        <fullName evidence="5">Ras-GEF domain-containing protein</fullName>
    </recommendedName>
</protein>
<evidence type="ECO:0000313" key="4">
    <source>
        <dbReference type="Proteomes" id="UP001164743"/>
    </source>
</evidence>
<keyword evidence="2" id="KW-0732">Signal</keyword>